<comment type="caution">
    <text evidence="5">The sequence shown here is derived from an EMBL/GenBank/DDBJ whole genome shotgun (WGS) entry which is preliminary data.</text>
</comment>
<organism evidence="5 6">
    <name type="scientific">Paenibacillus qinlingensis</name>
    <dbReference type="NCBI Taxonomy" id="1837343"/>
    <lineage>
        <taxon>Bacteria</taxon>
        <taxon>Bacillati</taxon>
        <taxon>Bacillota</taxon>
        <taxon>Bacilli</taxon>
        <taxon>Bacillales</taxon>
        <taxon>Paenibacillaceae</taxon>
        <taxon>Paenibacillus</taxon>
    </lineage>
</organism>
<evidence type="ECO:0000256" key="2">
    <source>
        <dbReference type="ARBA" id="ARBA00023157"/>
    </source>
</evidence>
<dbReference type="PANTHER" id="PTHR45663:SF11">
    <property type="entry name" value="GEO12009P1"/>
    <property type="match status" value="1"/>
</dbReference>
<feature type="domain" description="Thioredoxin" evidence="4">
    <location>
        <begin position="3"/>
        <end position="100"/>
    </location>
</feature>
<dbReference type="EMBL" id="JAVDSB010000001">
    <property type="protein sequence ID" value="MDR6550209.1"/>
    <property type="molecule type" value="Genomic_DNA"/>
</dbReference>
<proteinExistence type="inferred from homology"/>
<dbReference type="InterPro" id="IPR036249">
    <property type="entry name" value="Thioredoxin-like_sf"/>
</dbReference>
<dbReference type="Pfam" id="PF00085">
    <property type="entry name" value="Thioredoxin"/>
    <property type="match status" value="1"/>
</dbReference>
<reference evidence="5 6" key="1">
    <citation type="submission" date="2023-07" db="EMBL/GenBank/DDBJ databases">
        <title>Sorghum-associated microbial communities from plants grown in Nebraska, USA.</title>
        <authorList>
            <person name="Schachtman D."/>
        </authorList>
    </citation>
    <scope>NUCLEOTIDE SEQUENCE [LARGE SCALE GENOMIC DNA]</scope>
    <source>
        <strain evidence="5 6">CC258</strain>
    </source>
</reference>
<keyword evidence="6" id="KW-1185">Reference proteome</keyword>
<gene>
    <name evidence="5" type="ORF">J2736_001392</name>
</gene>
<dbReference type="CDD" id="cd02947">
    <property type="entry name" value="TRX_family"/>
    <property type="match status" value="1"/>
</dbReference>
<dbReference type="RefSeq" id="WP_310224680.1">
    <property type="nucleotide sequence ID" value="NZ_JAVDSB010000001.1"/>
</dbReference>
<keyword evidence="3" id="KW-0676">Redox-active center</keyword>
<comment type="similarity">
    <text evidence="1">Belongs to the thioredoxin family.</text>
</comment>
<dbReference type="SUPFAM" id="SSF52833">
    <property type="entry name" value="Thioredoxin-like"/>
    <property type="match status" value="1"/>
</dbReference>
<name>A0ABU1NRV8_9BACL</name>
<evidence type="ECO:0000259" key="4">
    <source>
        <dbReference type="Pfam" id="PF00085"/>
    </source>
</evidence>
<evidence type="ECO:0000256" key="1">
    <source>
        <dbReference type="ARBA" id="ARBA00008987"/>
    </source>
</evidence>
<dbReference type="PANTHER" id="PTHR45663">
    <property type="entry name" value="GEO12009P1"/>
    <property type="match status" value="1"/>
</dbReference>
<dbReference type="Gene3D" id="3.40.30.10">
    <property type="entry name" value="Glutaredoxin"/>
    <property type="match status" value="1"/>
</dbReference>
<evidence type="ECO:0000313" key="5">
    <source>
        <dbReference type="EMBL" id="MDR6550209.1"/>
    </source>
</evidence>
<accession>A0ABU1NRV8</accession>
<evidence type="ECO:0000256" key="3">
    <source>
        <dbReference type="ARBA" id="ARBA00023284"/>
    </source>
</evidence>
<keyword evidence="2" id="KW-1015">Disulfide bond</keyword>
<sequence length="111" mass="12525">MQIISLNKETFRGQVNHGITLIVFYSLESESSQSQLTTVEDLVQEVRYQANIAKVDIDSDKELATEYGVLSVPTLMLFKDGYQLETWVGPQSKETLKQKIIEYATMGDSCV</sequence>
<dbReference type="Proteomes" id="UP001267290">
    <property type="component" value="Unassembled WGS sequence"/>
</dbReference>
<dbReference type="InterPro" id="IPR013766">
    <property type="entry name" value="Thioredoxin_domain"/>
</dbReference>
<evidence type="ECO:0000313" key="6">
    <source>
        <dbReference type="Proteomes" id="UP001267290"/>
    </source>
</evidence>
<protein>
    <submittedName>
        <fullName evidence="5">Thioredoxin 1</fullName>
    </submittedName>
</protein>